<evidence type="ECO:0000256" key="1">
    <source>
        <dbReference type="ARBA" id="ARBA00008580"/>
    </source>
</evidence>
<feature type="domain" description="Stability determinant" evidence="3">
    <location>
        <begin position="49"/>
        <end position="74"/>
    </location>
</feature>
<evidence type="ECO:0000313" key="5">
    <source>
        <dbReference type="Proteomes" id="UP000584642"/>
    </source>
</evidence>
<dbReference type="NCBIfam" id="TIGR02606">
    <property type="entry name" value="antidote_CC2985"/>
    <property type="match status" value="1"/>
</dbReference>
<dbReference type="InterPro" id="IPR038296">
    <property type="entry name" value="ParD_sf"/>
</dbReference>
<dbReference type="PANTHER" id="PTHR36582:SF2">
    <property type="entry name" value="ANTITOXIN PARD"/>
    <property type="match status" value="1"/>
</dbReference>
<reference evidence="4 5" key="1">
    <citation type="submission" date="2020-05" db="EMBL/GenBank/DDBJ databases">
        <title>Azospirillum oleiclasticum sp. nov, a nitrogen-fixing and heavy crude oil-emulsifying bacterium isolated from the crude oil of Yumen Oilfield.</title>
        <authorList>
            <person name="Wu D."/>
            <person name="Cai M."/>
            <person name="Zhang X."/>
        </authorList>
    </citation>
    <scope>NUCLEOTIDE SEQUENCE [LARGE SCALE GENOMIC DNA]</scope>
    <source>
        <strain evidence="4 5">ROY-1-1-2</strain>
    </source>
</reference>
<dbReference type="Gene3D" id="6.10.10.120">
    <property type="entry name" value="Antitoxin ParD1-like"/>
    <property type="match status" value="1"/>
</dbReference>
<proteinExistence type="inferred from homology"/>
<dbReference type="InterPro" id="IPR048851">
    <property type="entry name" value="PaaA2_dom"/>
</dbReference>
<dbReference type="Pfam" id="PF21217">
    <property type="entry name" value="PaaA2"/>
    <property type="match status" value="1"/>
</dbReference>
<dbReference type="PANTHER" id="PTHR36582">
    <property type="entry name" value="ANTITOXIN PARD"/>
    <property type="match status" value="1"/>
</dbReference>
<dbReference type="Proteomes" id="UP000584642">
    <property type="component" value="Unassembled WGS sequence"/>
</dbReference>
<dbReference type="RefSeq" id="WP_180281597.1">
    <property type="nucleotide sequence ID" value="NZ_JABFDB010000004.1"/>
</dbReference>
<keyword evidence="2" id="KW-1277">Toxin-antitoxin system</keyword>
<comment type="caution">
    <text evidence="4">The sequence shown here is derived from an EMBL/GenBank/DDBJ whole genome shotgun (WGS) entry which is preliminary data.</text>
</comment>
<accession>A0ABX2TAX8</accession>
<evidence type="ECO:0000313" key="4">
    <source>
        <dbReference type="EMBL" id="NYZ19835.1"/>
    </source>
</evidence>
<keyword evidence="5" id="KW-1185">Reference proteome</keyword>
<comment type="similarity">
    <text evidence="1">Belongs to the ParD antitoxin family.</text>
</comment>
<organism evidence="4 5">
    <name type="scientific">Azospirillum oleiclasticum</name>
    <dbReference type="NCBI Taxonomy" id="2735135"/>
    <lineage>
        <taxon>Bacteria</taxon>
        <taxon>Pseudomonadati</taxon>
        <taxon>Pseudomonadota</taxon>
        <taxon>Alphaproteobacteria</taxon>
        <taxon>Rhodospirillales</taxon>
        <taxon>Azospirillaceae</taxon>
        <taxon>Azospirillum</taxon>
    </lineage>
</organism>
<dbReference type="EMBL" id="JABFDB010000004">
    <property type="protein sequence ID" value="NYZ19835.1"/>
    <property type="molecule type" value="Genomic_DNA"/>
</dbReference>
<dbReference type="InterPro" id="IPR010985">
    <property type="entry name" value="Ribbon_hlx_hlx"/>
</dbReference>
<evidence type="ECO:0000259" key="3">
    <source>
        <dbReference type="Pfam" id="PF21217"/>
    </source>
</evidence>
<evidence type="ECO:0000256" key="2">
    <source>
        <dbReference type="ARBA" id="ARBA00022649"/>
    </source>
</evidence>
<protein>
    <submittedName>
        <fullName evidence="4">Type II toxin-antitoxin system ParD family antitoxin</fullName>
    </submittedName>
</protein>
<dbReference type="InterPro" id="IPR022789">
    <property type="entry name" value="ParD"/>
</dbReference>
<sequence>MRTSKPITVTLGPQQASLNARLESGAYGSASEVLREALRALDREDAALDEVLRRKVQAALADPRPSIPADEVFASLEQVAQEWEKGGGR</sequence>
<dbReference type="SUPFAM" id="SSF47598">
    <property type="entry name" value="Ribbon-helix-helix"/>
    <property type="match status" value="1"/>
</dbReference>
<gene>
    <name evidence="4" type="ORF">HND93_08930</name>
</gene>
<name>A0ABX2TAX8_9PROT</name>